<feature type="domain" description="Peptidase S8/S53" evidence="9">
    <location>
        <begin position="167"/>
        <end position="399"/>
    </location>
</feature>
<dbReference type="PROSITE" id="PS00136">
    <property type="entry name" value="SUBTILASE_ASP"/>
    <property type="match status" value="1"/>
</dbReference>
<dbReference type="InterPro" id="IPR037045">
    <property type="entry name" value="S8pro/Inhibitor_I9_sf"/>
</dbReference>
<evidence type="ECO:0000256" key="4">
    <source>
        <dbReference type="ARBA" id="ARBA00022801"/>
    </source>
</evidence>
<dbReference type="InterPro" id="IPR015500">
    <property type="entry name" value="Peptidase_S8_subtilisin-rel"/>
</dbReference>
<comment type="similarity">
    <text evidence="1 6">Belongs to the peptidase S8 family.</text>
</comment>
<dbReference type="PROSITE" id="PS00137">
    <property type="entry name" value="SUBTILASE_HIS"/>
    <property type="match status" value="1"/>
</dbReference>
<feature type="chain" id="PRO_5022969983" description="Subtilisin-like protease" evidence="8">
    <location>
        <begin position="21"/>
        <end position="414"/>
    </location>
</feature>
<reference evidence="12" key="1">
    <citation type="submission" date="2018-12" db="EMBL/GenBank/DDBJ databases">
        <title>The complete genome of Metarhizium rileyi, a key fungal pathogen of Lepidoptera.</title>
        <authorList>
            <person name="Binneck E."/>
            <person name="Lastra C.C.L."/>
            <person name="Sosa-Gomez D.R."/>
        </authorList>
    </citation>
    <scope>NUCLEOTIDE SEQUENCE [LARGE SCALE GENOMIC DNA]</scope>
    <source>
        <strain evidence="12">Cep018-CH2</strain>
    </source>
</reference>
<keyword evidence="4 6" id="KW-0378">Hydrolase</keyword>
<evidence type="ECO:0000256" key="8">
    <source>
        <dbReference type="SAM" id="SignalP"/>
    </source>
</evidence>
<name>A0A5C6GG07_METRR</name>
<dbReference type="PANTHER" id="PTHR43806">
    <property type="entry name" value="PEPTIDASE S8"/>
    <property type="match status" value="1"/>
</dbReference>
<dbReference type="SUPFAM" id="SSF52743">
    <property type="entry name" value="Subtilisin-like"/>
    <property type="match status" value="1"/>
</dbReference>
<dbReference type="InterPro" id="IPR022398">
    <property type="entry name" value="Peptidase_S8_His-AS"/>
</dbReference>
<feature type="compositionally biased region" description="Polar residues" evidence="7">
    <location>
        <begin position="399"/>
        <end position="414"/>
    </location>
</feature>
<dbReference type="FunFam" id="3.40.50.200:FF:000007">
    <property type="entry name" value="Subtilisin-like serine protease"/>
    <property type="match status" value="1"/>
</dbReference>
<sequence>MVNIKNLILSAAALAGQSLAGERTAAGKYIVTLKLGITSSKFDGHMKWINRIHAQANPGSVYSGVEYLYDGSYGFSGYSGSFDEPTLAEIRSSEDVEAVEQDQVWNLNWIQDESASERESPVAARWETTYTEQKNVTWGLATLSHRYSGAREYSYDSDAGLATYAYVVDTGIRDTHDEFEGRAHKAYSIFDQETDFVGHGTHVAGTIAGKTYGVAKKASIMAVKVFNGTAGLASDLLTGFNWAANDIIRNNRTEKAVINISAGGPASTAFNLAVDRASAHGVTTVSAAGNSGVDASAFSPASAQSSITVAAINSDWERARYTNFGPAVKIFAPGTMVVSASNKDDSSVVAMSGTSMGSPHIAGLAIYIMSTQGITRVGPVTQHILSTATKDKVGGGTHGSPNLIGNNNVPGQWD</sequence>
<dbReference type="EMBL" id="SBHS01000009">
    <property type="protein sequence ID" value="TWU74843.1"/>
    <property type="molecule type" value="Genomic_DNA"/>
</dbReference>
<feature type="active site" description="Charge relay system" evidence="6">
    <location>
        <position position="169"/>
    </location>
</feature>
<feature type="active site" description="Charge relay system" evidence="6">
    <location>
        <position position="355"/>
    </location>
</feature>
<organism evidence="11 12">
    <name type="scientific">Metarhizium rileyi (strain RCEF 4871)</name>
    <name type="common">Nomuraea rileyi</name>
    <dbReference type="NCBI Taxonomy" id="1649241"/>
    <lineage>
        <taxon>Eukaryota</taxon>
        <taxon>Fungi</taxon>
        <taxon>Dikarya</taxon>
        <taxon>Ascomycota</taxon>
        <taxon>Pezizomycotina</taxon>
        <taxon>Sordariomycetes</taxon>
        <taxon>Hypocreomycetidae</taxon>
        <taxon>Hypocreales</taxon>
        <taxon>Clavicipitaceae</taxon>
        <taxon>Metarhizium</taxon>
    </lineage>
</organism>
<feature type="region of interest" description="Disordered" evidence="7">
    <location>
        <begin position="391"/>
        <end position="414"/>
    </location>
</feature>
<dbReference type="InterPro" id="IPR034193">
    <property type="entry name" value="PCSK9_ProteinaseK-like"/>
</dbReference>
<keyword evidence="3 8" id="KW-0732">Signal</keyword>
<dbReference type="PANTHER" id="PTHR43806:SF58">
    <property type="entry name" value="ALKALINE PROTEASE 1-RELATED"/>
    <property type="match status" value="1"/>
</dbReference>
<evidence type="ECO:0000256" key="5">
    <source>
        <dbReference type="ARBA" id="ARBA00022825"/>
    </source>
</evidence>
<dbReference type="Pfam" id="PF00082">
    <property type="entry name" value="Peptidase_S8"/>
    <property type="match status" value="1"/>
</dbReference>
<dbReference type="AlphaFoldDB" id="A0A5C6GG07"/>
<dbReference type="PROSITE" id="PS51892">
    <property type="entry name" value="SUBTILASE"/>
    <property type="match status" value="1"/>
</dbReference>
<dbReference type="InterPro" id="IPR010259">
    <property type="entry name" value="S8pro/Inhibitor_I9"/>
</dbReference>
<dbReference type="Proteomes" id="UP000317257">
    <property type="component" value="Unassembled WGS sequence"/>
</dbReference>
<dbReference type="Pfam" id="PF05922">
    <property type="entry name" value="Inhibitor_I9"/>
    <property type="match status" value="1"/>
</dbReference>
<evidence type="ECO:0000256" key="6">
    <source>
        <dbReference type="PROSITE-ProRule" id="PRU01240"/>
    </source>
</evidence>
<feature type="signal peptide" evidence="8">
    <location>
        <begin position="1"/>
        <end position="20"/>
    </location>
</feature>
<dbReference type="GO" id="GO:0005576">
    <property type="term" value="C:extracellular region"/>
    <property type="evidence" value="ECO:0007669"/>
    <property type="project" value="UniProtKB-ARBA"/>
</dbReference>
<evidence type="ECO:0000313" key="11">
    <source>
        <dbReference type="EMBL" id="TWU74843.1"/>
    </source>
</evidence>
<dbReference type="InterPro" id="IPR023827">
    <property type="entry name" value="Peptidase_S8_Asp-AS"/>
</dbReference>
<dbReference type="Gene3D" id="3.30.70.80">
    <property type="entry name" value="Peptidase S8 propeptide/proteinase inhibitor I9"/>
    <property type="match status" value="1"/>
</dbReference>
<dbReference type="GO" id="GO:0006508">
    <property type="term" value="P:proteolysis"/>
    <property type="evidence" value="ECO:0007669"/>
    <property type="project" value="UniProtKB-KW"/>
</dbReference>
<dbReference type="PRINTS" id="PR00723">
    <property type="entry name" value="SUBTILISIN"/>
</dbReference>
<evidence type="ECO:0000259" key="9">
    <source>
        <dbReference type="Pfam" id="PF00082"/>
    </source>
</evidence>
<evidence type="ECO:0008006" key="13">
    <source>
        <dbReference type="Google" id="ProtNLM"/>
    </source>
</evidence>
<evidence type="ECO:0000256" key="7">
    <source>
        <dbReference type="SAM" id="MobiDB-lite"/>
    </source>
</evidence>
<feature type="active site" description="Charge relay system" evidence="6">
    <location>
        <position position="199"/>
    </location>
</feature>
<evidence type="ECO:0000259" key="10">
    <source>
        <dbReference type="Pfam" id="PF05922"/>
    </source>
</evidence>
<evidence type="ECO:0000256" key="3">
    <source>
        <dbReference type="ARBA" id="ARBA00022729"/>
    </source>
</evidence>
<protein>
    <recommendedName>
        <fullName evidence="13">Subtilisin-like protease</fullName>
    </recommendedName>
</protein>
<evidence type="ECO:0000256" key="1">
    <source>
        <dbReference type="ARBA" id="ARBA00011073"/>
    </source>
</evidence>
<dbReference type="SUPFAM" id="SSF54897">
    <property type="entry name" value="Protease propeptides/inhibitors"/>
    <property type="match status" value="1"/>
</dbReference>
<dbReference type="InterPro" id="IPR000209">
    <property type="entry name" value="Peptidase_S8/S53_dom"/>
</dbReference>
<dbReference type="InterPro" id="IPR036852">
    <property type="entry name" value="Peptidase_S8/S53_dom_sf"/>
</dbReference>
<evidence type="ECO:0000313" key="12">
    <source>
        <dbReference type="Proteomes" id="UP000317257"/>
    </source>
</evidence>
<gene>
    <name evidence="11" type="ORF">ED733_001195</name>
</gene>
<proteinExistence type="inferred from homology"/>
<keyword evidence="5 6" id="KW-0720">Serine protease</keyword>
<comment type="caution">
    <text evidence="11">The sequence shown here is derived from an EMBL/GenBank/DDBJ whole genome shotgun (WGS) entry which is preliminary data.</text>
</comment>
<dbReference type="CDD" id="cd04077">
    <property type="entry name" value="Peptidases_S8_PCSK9_ProteinaseK_like"/>
    <property type="match status" value="1"/>
</dbReference>
<accession>A0A5C6GG07</accession>
<keyword evidence="2 6" id="KW-0645">Protease</keyword>
<dbReference type="Gene3D" id="3.40.50.200">
    <property type="entry name" value="Peptidase S8/S53 domain"/>
    <property type="match status" value="1"/>
</dbReference>
<evidence type="ECO:0000256" key="2">
    <source>
        <dbReference type="ARBA" id="ARBA00022670"/>
    </source>
</evidence>
<feature type="domain" description="Inhibitor I9" evidence="10">
    <location>
        <begin position="28"/>
        <end position="107"/>
    </location>
</feature>
<dbReference type="InterPro" id="IPR050131">
    <property type="entry name" value="Peptidase_S8_subtilisin-like"/>
</dbReference>
<dbReference type="GO" id="GO:0004252">
    <property type="term" value="F:serine-type endopeptidase activity"/>
    <property type="evidence" value="ECO:0007669"/>
    <property type="project" value="UniProtKB-UniRule"/>
</dbReference>